<dbReference type="HOGENOM" id="CLU_077136_0_0_5"/>
<gene>
    <name evidence="1" type="ORF">OA238_c46820</name>
</gene>
<dbReference type="OrthoDB" id="7865302at2"/>
<sequence length="300" mass="32040">MTSNLNMHDTAAETVSHMPAWVTSARAQVLEDVAFLSGAALATLQLVLGRQDVPQTLLRARLALSAAEACVAFSGRPERARDLRDAVHLLRPGDLPGPAGEVYLCWQRAVERPVSIKALHRALPLQSPDKIARWLDAPSTSLARTPIAQATQVLEAVLTQSSRAEMSGLILADAALSKALGWGHIVPLLASGLKRSDLRKRGDDLRLACHRAVTACAADAVRTANDLAQRTARLNAVAPKLRAKGAGAALALFLTLDAVTPAALSSLNSDRAARRFCDRLFGLGAIRELTGRDTFRLYGV</sequence>
<proteinExistence type="predicted"/>
<name>M9RXD7_9RHOB</name>
<evidence type="ECO:0000313" key="1">
    <source>
        <dbReference type="EMBL" id="AGI74525.1"/>
    </source>
</evidence>
<dbReference type="eggNOG" id="ENOG502Z8P4">
    <property type="taxonomic scope" value="Bacteria"/>
</dbReference>
<keyword evidence="2" id="KW-1185">Reference proteome</keyword>
<dbReference type="STRING" id="391616.OA238_c46820"/>
<dbReference type="Proteomes" id="UP000004688">
    <property type="component" value="Chromosome"/>
</dbReference>
<dbReference type="InterPro" id="IPR009843">
    <property type="entry name" value="DUF1403"/>
</dbReference>
<dbReference type="EMBL" id="CP003742">
    <property type="protein sequence ID" value="AGI74525.1"/>
    <property type="molecule type" value="Genomic_DNA"/>
</dbReference>
<organism evidence="1 2">
    <name type="scientific">Octadecabacter arcticus 238</name>
    <dbReference type="NCBI Taxonomy" id="391616"/>
    <lineage>
        <taxon>Bacteria</taxon>
        <taxon>Pseudomonadati</taxon>
        <taxon>Pseudomonadota</taxon>
        <taxon>Alphaproteobacteria</taxon>
        <taxon>Rhodobacterales</taxon>
        <taxon>Roseobacteraceae</taxon>
        <taxon>Octadecabacter</taxon>
    </lineage>
</organism>
<evidence type="ECO:0008006" key="3">
    <source>
        <dbReference type="Google" id="ProtNLM"/>
    </source>
</evidence>
<dbReference type="KEGG" id="oar:OA238_c46820"/>
<evidence type="ECO:0000313" key="2">
    <source>
        <dbReference type="Proteomes" id="UP000004688"/>
    </source>
</evidence>
<protein>
    <recommendedName>
        <fullName evidence="3">DUF1403 family protein</fullName>
    </recommendedName>
</protein>
<accession>M9RXD7</accession>
<dbReference type="Pfam" id="PF07183">
    <property type="entry name" value="DUF1403"/>
    <property type="match status" value="1"/>
</dbReference>
<reference evidence="1 2" key="1">
    <citation type="journal article" date="2013" name="PLoS ONE">
        <title>Poles Apart: Arctic and Antarctic Octadecabacter strains Share High Genome Plasticity and a New Type of Xanthorhodopsin.</title>
        <authorList>
            <person name="Vollmers J."/>
            <person name="Voget S."/>
            <person name="Dietrich S."/>
            <person name="Gollnow K."/>
            <person name="Smits M."/>
            <person name="Meyer K."/>
            <person name="Brinkhoff T."/>
            <person name="Simon M."/>
            <person name="Daniel R."/>
        </authorList>
    </citation>
    <scope>NUCLEOTIDE SEQUENCE [LARGE SCALE GENOMIC DNA]</scope>
    <source>
        <strain evidence="1 2">238</strain>
    </source>
</reference>
<dbReference type="RefSeq" id="WP_015497450.1">
    <property type="nucleotide sequence ID" value="NC_020908.1"/>
</dbReference>
<dbReference type="AlphaFoldDB" id="M9RXD7"/>